<feature type="compositionally biased region" description="Low complexity" evidence="1">
    <location>
        <begin position="481"/>
        <end position="512"/>
    </location>
</feature>
<keyword evidence="2" id="KW-1133">Transmembrane helix</keyword>
<keyword evidence="4" id="KW-1185">Reference proteome</keyword>
<dbReference type="RefSeq" id="XP_012191161.1">
    <property type="nucleotide sequence ID" value="XM_012335771.1"/>
</dbReference>
<sequence length="531" mass="54854">MSLQNDLPRGFVKQVVRRATVVARAAATSSASTTAGAHQSNVIARTQTSSLQAPVVAIMLGGFIGVFLLFVLVGITCKYANRPRSDARPQAHAKAMFQPSAAGYGSTAGYSTAAPSMHDVSNPNVGLLDSVQPMGRGGRYEEADDSLGSSNGMLGGNGAHGQNGGFGMIPSNSAGSFNGDDSRRFAPSRANGHARGASSGIELPGPAASAAFRRNVSGSHPPVQPHPDESYDSPQSGHALASGSIMPDGSGFTPGQIFDHNAINGGAPKVSPEMHEHRSSYLGAPPGVLPRRNSSARDQPQQRAYLRGPPPSSSKNRRSRYHQNQASTDSSAMRRSRIDSVGPGTYRKSMFLQEGEASTDFTGGSQMRRTTSNNNNGGGAPKPLRRVESIGKGDARRASRYTPSNGASRNPATVMPEGVQMPSGPAGYRDGMPASNVDAYLNAGGQGGWGDGRRSPYGGSSNGSTSPLGPLGPNDPMLTMQQQQQQGAARALYGAGLGAPSPGSYAPSAPLGAGLGRGMEASSYAASRQVY</sequence>
<feature type="compositionally biased region" description="Polar residues" evidence="1">
    <location>
        <begin position="401"/>
        <end position="411"/>
    </location>
</feature>
<keyword evidence="2" id="KW-0812">Transmembrane</keyword>
<evidence type="ECO:0000256" key="2">
    <source>
        <dbReference type="SAM" id="Phobius"/>
    </source>
</evidence>
<dbReference type="Proteomes" id="UP000014071">
    <property type="component" value="Unassembled WGS sequence"/>
</dbReference>
<evidence type="ECO:0000313" key="4">
    <source>
        <dbReference type="Proteomes" id="UP000014071"/>
    </source>
</evidence>
<dbReference type="GeneID" id="24110440"/>
<evidence type="ECO:0000256" key="1">
    <source>
        <dbReference type="SAM" id="MobiDB-lite"/>
    </source>
</evidence>
<feature type="compositionally biased region" description="Polar residues" evidence="1">
    <location>
        <begin position="359"/>
        <end position="372"/>
    </location>
</feature>
<organism evidence="3 4">
    <name type="scientific">Pseudozyma hubeiensis (strain SY62)</name>
    <name type="common">Yeast</name>
    <dbReference type="NCBI Taxonomy" id="1305764"/>
    <lineage>
        <taxon>Eukaryota</taxon>
        <taxon>Fungi</taxon>
        <taxon>Dikarya</taxon>
        <taxon>Basidiomycota</taxon>
        <taxon>Ustilaginomycotina</taxon>
        <taxon>Ustilaginomycetes</taxon>
        <taxon>Ustilaginales</taxon>
        <taxon>Ustilaginaceae</taxon>
        <taxon>Pseudozyma</taxon>
    </lineage>
</organism>
<dbReference type="eggNOG" id="ENOG502TEB8">
    <property type="taxonomic scope" value="Eukaryota"/>
</dbReference>
<proteinExistence type="predicted"/>
<keyword evidence="2" id="KW-0472">Membrane</keyword>
<accession>R9P8A5</accession>
<dbReference type="AlphaFoldDB" id="R9P8A5"/>
<name>R9P8A5_PSEHS</name>
<feature type="compositionally biased region" description="Gly residues" evidence="1">
    <location>
        <begin position="153"/>
        <end position="167"/>
    </location>
</feature>
<dbReference type="OrthoDB" id="3366127at2759"/>
<feature type="compositionally biased region" description="Polar residues" evidence="1">
    <location>
        <begin position="322"/>
        <end position="333"/>
    </location>
</feature>
<gene>
    <name evidence="3" type="ORF">PHSY_005160</name>
</gene>
<feature type="compositionally biased region" description="Polar residues" evidence="1">
    <location>
        <begin position="292"/>
        <end position="302"/>
    </location>
</feature>
<protein>
    <submittedName>
        <fullName evidence="3">Alkaline phosphatase</fullName>
    </submittedName>
</protein>
<feature type="transmembrane region" description="Helical" evidence="2">
    <location>
        <begin position="55"/>
        <end position="75"/>
    </location>
</feature>
<dbReference type="EMBL" id="DF238810">
    <property type="protein sequence ID" value="GAC97574.1"/>
    <property type="molecule type" value="Genomic_DNA"/>
</dbReference>
<feature type="compositionally biased region" description="Polar residues" evidence="1">
    <location>
        <begin position="458"/>
        <end position="467"/>
    </location>
</feature>
<evidence type="ECO:0000313" key="3">
    <source>
        <dbReference type="EMBL" id="GAC97574.1"/>
    </source>
</evidence>
<dbReference type="STRING" id="1305764.R9P8A5"/>
<reference evidence="4" key="1">
    <citation type="journal article" date="2013" name="Genome Announc.">
        <title>Draft genome sequence of the basidiomycetous yeast-like fungus Pseudozyma hubeiensis SY62, which produces an abundant amount of the biosurfactant mannosylerythritol lipids.</title>
        <authorList>
            <person name="Konishi M."/>
            <person name="Hatada Y."/>
            <person name="Horiuchi J."/>
        </authorList>
    </citation>
    <scope>NUCLEOTIDE SEQUENCE [LARGE SCALE GENOMIC DNA]</scope>
    <source>
        <strain evidence="4">SY62</strain>
    </source>
</reference>
<dbReference type="HOGENOM" id="CLU_513012_0_0_1"/>
<feature type="compositionally biased region" description="Basic and acidic residues" evidence="1">
    <location>
        <begin position="385"/>
        <end position="397"/>
    </location>
</feature>
<feature type="region of interest" description="Disordered" evidence="1">
    <location>
        <begin position="135"/>
        <end position="519"/>
    </location>
</feature>